<proteinExistence type="predicted"/>
<protein>
    <submittedName>
        <fullName evidence="2">Uncharacterized protein</fullName>
    </submittedName>
</protein>
<comment type="caution">
    <text evidence="2">The sequence shown here is derived from an EMBL/GenBank/DDBJ whole genome shotgun (WGS) entry which is preliminary data.</text>
</comment>
<keyword evidence="1" id="KW-0472">Membrane</keyword>
<name>A0A0L1KEX9_9SPHN</name>
<gene>
    <name evidence="2" type="ORF">J121_404</name>
</gene>
<reference evidence="2" key="1">
    <citation type="submission" date="2015-02" db="EMBL/GenBank/DDBJ databases">
        <authorList>
            <person name="Chooi Y.-H."/>
        </authorList>
    </citation>
    <scope>NUCLEOTIDE SEQUENCE [LARGE SCALE GENOMIC DNA]</scope>
    <source>
        <strain evidence="2">LAMA 915</strain>
    </source>
</reference>
<organism evidence="2 3">
    <name type="scientific">Qipengyuania citrea LAMA 915</name>
    <dbReference type="NCBI Taxonomy" id="1306953"/>
    <lineage>
        <taxon>Bacteria</taxon>
        <taxon>Pseudomonadati</taxon>
        <taxon>Pseudomonadota</taxon>
        <taxon>Alphaproteobacteria</taxon>
        <taxon>Sphingomonadales</taxon>
        <taxon>Erythrobacteraceae</taxon>
        <taxon>Qipengyuania</taxon>
    </lineage>
</organism>
<keyword evidence="1" id="KW-0812">Transmembrane</keyword>
<evidence type="ECO:0000313" key="3">
    <source>
        <dbReference type="Proteomes" id="UP000037446"/>
    </source>
</evidence>
<dbReference type="EMBL" id="JYNE01000022">
    <property type="protein sequence ID" value="KNH02620.1"/>
    <property type="molecule type" value="Genomic_DNA"/>
</dbReference>
<feature type="transmembrane region" description="Helical" evidence="1">
    <location>
        <begin position="6"/>
        <end position="24"/>
    </location>
</feature>
<feature type="transmembrane region" description="Helical" evidence="1">
    <location>
        <begin position="36"/>
        <end position="58"/>
    </location>
</feature>
<dbReference type="RefSeq" id="WP_050600037.1">
    <property type="nucleotide sequence ID" value="NZ_JYNE01000022.1"/>
</dbReference>
<dbReference type="PATRIC" id="fig|1306953.7.peg.407"/>
<accession>A0A0L1KEX9</accession>
<keyword evidence="1" id="KW-1133">Transmembrane helix</keyword>
<sequence length="97" mass="10935">MTIVHLLTGLVEIAVAILLWHHAAPALRRIGTWRAWMTWLLGLALALLGVGQIDAWFAGSTVPLLRQLGDVVLLFYAAWRFVHIMRHVPPPHWSETP</sequence>
<dbReference type="Proteomes" id="UP000037446">
    <property type="component" value="Unassembled WGS sequence"/>
</dbReference>
<evidence type="ECO:0000313" key="2">
    <source>
        <dbReference type="EMBL" id="KNH02620.1"/>
    </source>
</evidence>
<dbReference type="STRING" id="1306953.J121_404"/>
<dbReference type="AlphaFoldDB" id="A0A0L1KEX9"/>
<evidence type="ECO:0000256" key="1">
    <source>
        <dbReference type="SAM" id="Phobius"/>
    </source>
</evidence>